<gene>
    <name evidence="2" type="ORF">KU39_3075</name>
</gene>
<sequence length="89" mass="10209">MYESFLFVRGSLFLFFYGNKTGFSSARAFRASSSRGFLVLYVKKSMERRTVVCNLLWHCSLACSIFAVQVFLSIFFEQHSPKSVKTVAE</sequence>
<keyword evidence="1" id="KW-0472">Membrane</keyword>
<evidence type="ECO:0000313" key="2">
    <source>
        <dbReference type="EMBL" id="ALB24248.1"/>
    </source>
</evidence>
<organism evidence="2 3">
    <name type="scientific">Piscirickettsia salmonis</name>
    <dbReference type="NCBI Taxonomy" id="1238"/>
    <lineage>
        <taxon>Bacteria</taxon>
        <taxon>Pseudomonadati</taxon>
        <taxon>Pseudomonadota</taxon>
        <taxon>Gammaproteobacteria</taxon>
        <taxon>Thiotrichales</taxon>
        <taxon>Piscirickettsiaceae</taxon>
        <taxon>Piscirickettsia</taxon>
    </lineage>
</organism>
<dbReference type="EMBL" id="CP012508">
    <property type="protein sequence ID" value="ALB24248.1"/>
    <property type="molecule type" value="Genomic_DNA"/>
</dbReference>
<keyword evidence="1" id="KW-1133">Transmembrane helix</keyword>
<dbReference type="AlphaFoldDB" id="A0AAC8VKJ8"/>
<proteinExistence type="predicted"/>
<feature type="transmembrane region" description="Helical" evidence="1">
    <location>
        <begin position="55"/>
        <end position="76"/>
    </location>
</feature>
<reference evidence="2 3" key="1">
    <citation type="journal article" date="2014" name="Genome Announc.">
        <title>Comparative Genome Analysis of Two Isolates of the Fish Pathogen Piscirickettsia salmonis from Different Hosts Reveals Major Differences in Virulence-Associated Secretion Systems.</title>
        <authorList>
            <person name="Bohle H."/>
            <person name="Henriquez P."/>
            <person name="Grothusen H."/>
            <person name="Navas E."/>
            <person name="Sandoval A."/>
            <person name="Bustamante F."/>
            <person name="Bustos P."/>
            <person name="Mancilla M."/>
        </authorList>
    </citation>
    <scope>NUCLEOTIDE SEQUENCE [LARGE SCALE GENOMIC DNA]</scope>
    <source>
        <strain evidence="3">B1-32597</strain>
    </source>
</reference>
<protein>
    <submittedName>
        <fullName evidence="2">Cell death suppressor protein Lls1</fullName>
    </submittedName>
</protein>
<evidence type="ECO:0000313" key="3">
    <source>
        <dbReference type="Proteomes" id="UP000029558"/>
    </source>
</evidence>
<name>A0AAC8VKJ8_PISSA</name>
<dbReference type="Proteomes" id="UP000029558">
    <property type="component" value="Chromosome"/>
</dbReference>
<accession>A0AAC8VKJ8</accession>
<keyword evidence="1" id="KW-0812">Transmembrane</keyword>
<evidence type="ECO:0000256" key="1">
    <source>
        <dbReference type="SAM" id="Phobius"/>
    </source>
</evidence>